<keyword evidence="2" id="KW-1185">Reference proteome</keyword>
<gene>
    <name evidence="1" type="ORF">RND81_14G197300</name>
</gene>
<dbReference type="EMBL" id="JBDFQZ010000014">
    <property type="protein sequence ID" value="KAK9666602.1"/>
    <property type="molecule type" value="Genomic_DNA"/>
</dbReference>
<organism evidence="1 2">
    <name type="scientific">Saponaria officinalis</name>
    <name type="common">Common soapwort</name>
    <name type="synonym">Lychnis saponaria</name>
    <dbReference type="NCBI Taxonomy" id="3572"/>
    <lineage>
        <taxon>Eukaryota</taxon>
        <taxon>Viridiplantae</taxon>
        <taxon>Streptophyta</taxon>
        <taxon>Embryophyta</taxon>
        <taxon>Tracheophyta</taxon>
        <taxon>Spermatophyta</taxon>
        <taxon>Magnoliopsida</taxon>
        <taxon>eudicotyledons</taxon>
        <taxon>Gunneridae</taxon>
        <taxon>Pentapetalae</taxon>
        <taxon>Caryophyllales</taxon>
        <taxon>Caryophyllaceae</taxon>
        <taxon>Caryophylleae</taxon>
        <taxon>Saponaria</taxon>
    </lineage>
</organism>
<sequence length="108" mass="11987">MLGLSNFSSRRLKLIAVEPQGSPVITATPERVKPASYPGIWKVVVVSQYLSKNALNNIKFALAFFAWISPHALIKGAKAHLCKNALERSESTLSYAAYTEENPEKVRR</sequence>
<protein>
    <submittedName>
        <fullName evidence="1">Uncharacterized protein</fullName>
    </submittedName>
</protein>
<dbReference type="Proteomes" id="UP001443914">
    <property type="component" value="Unassembled WGS sequence"/>
</dbReference>
<comment type="caution">
    <text evidence="1">The sequence shown here is derived from an EMBL/GenBank/DDBJ whole genome shotgun (WGS) entry which is preliminary data.</text>
</comment>
<name>A0AAW1GPA9_SAPOF</name>
<proteinExistence type="predicted"/>
<reference evidence="1" key="1">
    <citation type="submission" date="2024-03" db="EMBL/GenBank/DDBJ databases">
        <title>WGS assembly of Saponaria officinalis var. Norfolk2.</title>
        <authorList>
            <person name="Jenkins J."/>
            <person name="Shu S."/>
            <person name="Grimwood J."/>
            <person name="Barry K."/>
            <person name="Goodstein D."/>
            <person name="Schmutz J."/>
            <person name="Leebens-Mack J."/>
            <person name="Osbourn A."/>
        </authorList>
    </citation>
    <scope>NUCLEOTIDE SEQUENCE [LARGE SCALE GENOMIC DNA]</scope>
    <source>
        <strain evidence="1">JIC</strain>
    </source>
</reference>
<evidence type="ECO:0000313" key="1">
    <source>
        <dbReference type="EMBL" id="KAK9666602.1"/>
    </source>
</evidence>
<accession>A0AAW1GPA9</accession>
<dbReference type="AlphaFoldDB" id="A0AAW1GPA9"/>
<evidence type="ECO:0000313" key="2">
    <source>
        <dbReference type="Proteomes" id="UP001443914"/>
    </source>
</evidence>